<protein>
    <submittedName>
        <fullName evidence="1">Uncharacterized protein</fullName>
    </submittedName>
</protein>
<accession>M8BMK8</accession>
<evidence type="ECO:0000313" key="1">
    <source>
        <dbReference type="EnsemblPlants" id="EMT08014"/>
    </source>
</evidence>
<name>M8BMK8_AEGTA</name>
<organism evidence="1">
    <name type="scientific">Aegilops tauschii</name>
    <name type="common">Tausch's goatgrass</name>
    <name type="synonym">Aegilops squarrosa</name>
    <dbReference type="NCBI Taxonomy" id="37682"/>
    <lineage>
        <taxon>Eukaryota</taxon>
        <taxon>Viridiplantae</taxon>
        <taxon>Streptophyta</taxon>
        <taxon>Embryophyta</taxon>
        <taxon>Tracheophyta</taxon>
        <taxon>Spermatophyta</taxon>
        <taxon>Magnoliopsida</taxon>
        <taxon>Liliopsida</taxon>
        <taxon>Poales</taxon>
        <taxon>Poaceae</taxon>
        <taxon>BOP clade</taxon>
        <taxon>Pooideae</taxon>
        <taxon>Triticodae</taxon>
        <taxon>Triticeae</taxon>
        <taxon>Triticinae</taxon>
        <taxon>Aegilops</taxon>
    </lineage>
</organism>
<dbReference type="EnsemblPlants" id="EMT08014">
    <property type="protein sequence ID" value="EMT08014"/>
    <property type="gene ID" value="F775_06206"/>
</dbReference>
<dbReference type="AlphaFoldDB" id="M8BMK8"/>
<proteinExistence type="predicted"/>
<reference evidence="1" key="1">
    <citation type="submission" date="2015-06" db="UniProtKB">
        <authorList>
            <consortium name="EnsemblPlants"/>
        </authorList>
    </citation>
    <scope>IDENTIFICATION</scope>
</reference>
<sequence length="91" mass="9593">MAAAVVGGMVASGVIKVVIRQIGSAIVGKVKLHKNLTKDLQKMKMTLGGGRAQRRREVVHHGQLGAPVGESAQDPFHLVTINLDLSVAALF</sequence>